<dbReference type="Gene3D" id="3.80.10.10">
    <property type="entry name" value="Ribonuclease Inhibitor"/>
    <property type="match status" value="1"/>
</dbReference>
<evidence type="ECO:0000256" key="2">
    <source>
        <dbReference type="ARBA" id="ARBA00022614"/>
    </source>
</evidence>
<evidence type="ECO:0000256" key="1">
    <source>
        <dbReference type="ARBA" id="ARBA00008894"/>
    </source>
</evidence>
<evidence type="ECO:0000259" key="7">
    <source>
        <dbReference type="Pfam" id="PF25019"/>
    </source>
</evidence>
<dbReference type="Pfam" id="PF25019">
    <property type="entry name" value="LRR_R13L1-DRL21"/>
    <property type="match status" value="1"/>
</dbReference>
<evidence type="ECO:0000259" key="6">
    <source>
        <dbReference type="Pfam" id="PF18052"/>
    </source>
</evidence>
<gene>
    <name evidence="8" type="ORF">ZIOFF_063735</name>
</gene>
<dbReference type="AlphaFoldDB" id="A0A8J5F5G2"/>
<evidence type="ECO:0000256" key="3">
    <source>
        <dbReference type="ARBA" id="ARBA00022737"/>
    </source>
</evidence>
<dbReference type="InterPro" id="IPR056789">
    <property type="entry name" value="LRR_R13L1-DRL21"/>
</dbReference>
<dbReference type="InterPro" id="IPR041118">
    <property type="entry name" value="Rx_N"/>
</dbReference>
<name>A0A8J5F5G2_ZINOF</name>
<comment type="caution">
    <text evidence="8">The sequence shown here is derived from an EMBL/GenBank/DDBJ whole genome shotgun (WGS) entry which is preliminary data.</text>
</comment>
<keyword evidence="4" id="KW-0547">Nucleotide-binding</keyword>
<dbReference type="SUPFAM" id="SSF52058">
    <property type="entry name" value="L domain-like"/>
    <property type="match status" value="1"/>
</dbReference>
<sequence length="239" mass="27599">MIKIVTLLSRPIAEEDHDDCEDEEYYGNSKEGKGDEHAIKEKRLLEYLRPHANLKMLQIYDYPGVSFAKWVGTSSFSKPVQLWLCRCRKCNFLPPLGQLHSLKILCIQEMDGMHIVGREFCSSPMVKAFPSLESLAFVRMPNWEVWDEVEVGDFPHLQHIKLYECPKLTKFPHHLMSSVKELSIKADPSCTTIEQEMTKLKKTMRRIQVQLAISEDHDSSSSEQVKLWLSELKDIAYAA</sequence>
<keyword evidence="3" id="KW-0677">Repeat</keyword>
<feature type="domain" description="R13L1/DRL21-like LRR repeat region" evidence="7">
    <location>
        <begin position="36"/>
        <end position="110"/>
    </location>
</feature>
<dbReference type="Proteomes" id="UP000734854">
    <property type="component" value="Unassembled WGS sequence"/>
</dbReference>
<protein>
    <submittedName>
        <fullName evidence="8">Uncharacterized protein</fullName>
    </submittedName>
</protein>
<evidence type="ECO:0000313" key="9">
    <source>
        <dbReference type="Proteomes" id="UP000734854"/>
    </source>
</evidence>
<evidence type="ECO:0000256" key="5">
    <source>
        <dbReference type="ARBA" id="ARBA00022821"/>
    </source>
</evidence>
<dbReference type="EMBL" id="JACMSC010000017">
    <property type="protein sequence ID" value="KAG6480255.1"/>
    <property type="molecule type" value="Genomic_DNA"/>
</dbReference>
<evidence type="ECO:0000256" key="4">
    <source>
        <dbReference type="ARBA" id="ARBA00022741"/>
    </source>
</evidence>
<feature type="domain" description="Disease resistance N-terminal" evidence="6">
    <location>
        <begin position="191"/>
        <end position="239"/>
    </location>
</feature>
<comment type="similarity">
    <text evidence="1">Belongs to the disease resistance NB-LRR family.</text>
</comment>
<accession>A0A8J5F5G2</accession>
<proteinExistence type="inferred from homology"/>
<dbReference type="GO" id="GO:0006952">
    <property type="term" value="P:defense response"/>
    <property type="evidence" value="ECO:0007669"/>
    <property type="project" value="UniProtKB-KW"/>
</dbReference>
<keyword evidence="2" id="KW-0433">Leucine-rich repeat</keyword>
<organism evidence="8 9">
    <name type="scientific">Zingiber officinale</name>
    <name type="common">Ginger</name>
    <name type="synonym">Amomum zingiber</name>
    <dbReference type="NCBI Taxonomy" id="94328"/>
    <lineage>
        <taxon>Eukaryota</taxon>
        <taxon>Viridiplantae</taxon>
        <taxon>Streptophyta</taxon>
        <taxon>Embryophyta</taxon>
        <taxon>Tracheophyta</taxon>
        <taxon>Spermatophyta</taxon>
        <taxon>Magnoliopsida</taxon>
        <taxon>Liliopsida</taxon>
        <taxon>Zingiberales</taxon>
        <taxon>Zingiberaceae</taxon>
        <taxon>Zingiber</taxon>
    </lineage>
</organism>
<dbReference type="PANTHER" id="PTHR47186:SF18">
    <property type="entry name" value="RX N-TERMINAL DOMAIN-CONTAINING PROTEIN"/>
    <property type="match status" value="1"/>
</dbReference>
<evidence type="ECO:0000313" key="8">
    <source>
        <dbReference type="EMBL" id="KAG6480255.1"/>
    </source>
</evidence>
<dbReference type="PANTHER" id="PTHR47186">
    <property type="entry name" value="LEUCINE-RICH REPEAT-CONTAINING PROTEIN 57"/>
    <property type="match status" value="1"/>
</dbReference>
<keyword evidence="5" id="KW-0611">Plant defense</keyword>
<reference evidence="8 9" key="1">
    <citation type="submission" date="2020-08" db="EMBL/GenBank/DDBJ databases">
        <title>Plant Genome Project.</title>
        <authorList>
            <person name="Zhang R.-G."/>
        </authorList>
    </citation>
    <scope>NUCLEOTIDE SEQUENCE [LARGE SCALE GENOMIC DNA]</scope>
    <source>
        <tissue evidence="8">Rhizome</tissue>
    </source>
</reference>
<dbReference type="GO" id="GO:0000166">
    <property type="term" value="F:nucleotide binding"/>
    <property type="evidence" value="ECO:0007669"/>
    <property type="project" value="UniProtKB-KW"/>
</dbReference>
<keyword evidence="9" id="KW-1185">Reference proteome</keyword>
<dbReference type="InterPro" id="IPR032675">
    <property type="entry name" value="LRR_dom_sf"/>
</dbReference>
<dbReference type="Pfam" id="PF18052">
    <property type="entry name" value="Rx_N"/>
    <property type="match status" value="1"/>
</dbReference>